<keyword evidence="4" id="KW-1185">Reference proteome</keyword>
<feature type="compositionally biased region" description="Polar residues" evidence="1">
    <location>
        <begin position="536"/>
        <end position="552"/>
    </location>
</feature>
<evidence type="ECO:0000256" key="1">
    <source>
        <dbReference type="SAM" id="MobiDB-lite"/>
    </source>
</evidence>
<name>Q3A5C2_SYNC1</name>
<feature type="region of interest" description="Disordered" evidence="1">
    <location>
        <begin position="1"/>
        <end position="114"/>
    </location>
</feature>
<feature type="region of interest" description="Disordered" evidence="1">
    <location>
        <begin position="536"/>
        <end position="555"/>
    </location>
</feature>
<accession>Q3A5C2</accession>
<evidence type="ECO:0000259" key="2">
    <source>
        <dbReference type="Pfam" id="PF02120"/>
    </source>
</evidence>
<sequence length="580" mass="61187">MQMLSSILPETAVAPGIAQKTSRPATKGAFQKVLKQESGSNNMSEDLPVSHAKATTNTQNTANLPNSGTQQSSTGEKSPVEVKPDGPTDREIVSARTSESALEDLQPSDEGTEPIAESLMAGTILHAPMVQIPTQNTTSPTATGSVMEKSETTVAVAQTNQAIPVIQETQTATASIGKQQPIAPQQNNAPGNEISGDVAQQTSPSEESVNGRSALSHIADTTHQQTGSNQQTAPSPDLEASPATAAQTLSQVTADRIVQVAPSVSGQATNKPVANKAKAQPLGESRFSDLLGQNQTSNSDMVSAEQPTASATQAPVSEPNLVTAPAARNTASLPNNAADKGNKGTETTETVLEIKDQTVSNPSTVIAGTENSQPAITGDPGQTTTIIEVTPGTTESAPGMIQGTEQTAVAGNSPLSSPMSTASAATTDALPSGNGFAIPEQQVMEQVIQRSSLKELEGKRQLTVELHPEELGQVKLNLTQDNDRMQLHLQAHSSEVRDILEKHLPRLQEALQQQGLRLETIQVSVDAQRNNTQEFLDRQQQQAHRNPWQQNHRAAVQTEEQLIAKPTNRANSATGLSLRI</sequence>
<feature type="compositionally biased region" description="Polar residues" evidence="1">
    <location>
        <begin position="64"/>
        <end position="76"/>
    </location>
</feature>
<dbReference type="OrthoDB" id="5432473at2"/>
<feature type="compositionally biased region" description="Basic and acidic residues" evidence="1">
    <location>
        <begin position="78"/>
        <end position="93"/>
    </location>
</feature>
<dbReference type="Pfam" id="PF02120">
    <property type="entry name" value="Flg_hook"/>
    <property type="match status" value="1"/>
</dbReference>
<dbReference type="EMBL" id="CP000142">
    <property type="protein sequence ID" value="ABA88435.1"/>
    <property type="molecule type" value="Genomic_DNA"/>
</dbReference>
<feature type="compositionally biased region" description="Polar residues" evidence="1">
    <location>
        <begin position="568"/>
        <end position="580"/>
    </location>
</feature>
<reference evidence="4" key="1">
    <citation type="submission" date="2005-10" db="EMBL/GenBank/DDBJ databases">
        <title>Complete sequence of Pelobacter carbinolicus DSM 2380.</title>
        <authorList>
            <person name="Copeland A."/>
            <person name="Lucas S."/>
            <person name="Lapidus A."/>
            <person name="Barry K."/>
            <person name="Detter J.C."/>
            <person name="Glavina T."/>
            <person name="Hammon N."/>
            <person name="Israni S."/>
            <person name="Pitluck S."/>
            <person name="Chertkov O."/>
            <person name="Schmutz J."/>
            <person name="Larimer F."/>
            <person name="Land M."/>
            <person name="Kyrpides N."/>
            <person name="Ivanova N."/>
            <person name="Richardson P."/>
        </authorList>
    </citation>
    <scope>NUCLEOTIDE SEQUENCE [LARGE SCALE GENOMIC DNA]</scope>
    <source>
        <strain evidence="4">DSM 2380 / NBRC 103641 / GraBd1</strain>
    </source>
</reference>
<dbReference type="HOGENOM" id="CLU_469975_0_0_7"/>
<keyword evidence="3" id="KW-0969">Cilium</keyword>
<keyword evidence="3" id="KW-0966">Cell projection</keyword>
<dbReference type="InterPro" id="IPR038610">
    <property type="entry name" value="FliK-like_C_sf"/>
</dbReference>
<dbReference type="RefSeq" id="WP_011340909.1">
    <property type="nucleotide sequence ID" value="NC_007498.2"/>
</dbReference>
<feature type="compositionally biased region" description="Low complexity" evidence="1">
    <location>
        <begin position="52"/>
        <end position="63"/>
    </location>
</feature>
<dbReference type="STRING" id="338963.Pcar_1186"/>
<evidence type="ECO:0000313" key="3">
    <source>
        <dbReference type="EMBL" id="ABA88435.1"/>
    </source>
</evidence>
<proteinExistence type="predicted"/>
<feature type="domain" description="Flagellar hook-length control protein-like C-terminal" evidence="2">
    <location>
        <begin position="453"/>
        <end position="530"/>
    </location>
</feature>
<keyword evidence="3" id="KW-0282">Flagellum</keyword>
<evidence type="ECO:0000313" key="4">
    <source>
        <dbReference type="Proteomes" id="UP000002534"/>
    </source>
</evidence>
<dbReference type="CDD" id="cd17470">
    <property type="entry name" value="T3SS_Flik_C"/>
    <property type="match status" value="1"/>
</dbReference>
<feature type="region of interest" description="Disordered" evidence="1">
    <location>
        <begin position="181"/>
        <end position="244"/>
    </location>
</feature>
<dbReference type="KEGG" id="pca:Pcar_1186"/>
<dbReference type="Gene3D" id="3.30.750.140">
    <property type="match status" value="1"/>
</dbReference>
<feature type="compositionally biased region" description="Polar residues" evidence="1">
    <location>
        <begin position="291"/>
        <end position="315"/>
    </location>
</feature>
<feature type="compositionally biased region" description="Low complexity" evidence="1">
    <location>
        <begin position="181"/>
        <end position="190"/>
    </location>
</feature>
<feature type="region of interest" description="Disordered" evidence="1">
    <location>
        <begin position="289"/>
        <end position="346"/>
    </location>
</feature>
<protein>
    <submittedName>
        <fullName evidence="3">Flagellar hook-length control protein FliK</fullName>
    </submittedName>
</protein>
<feature type="region of interest" description="Disordered" evidence="1">
    <location>
        <begin position="561"/>
        <end position="580"/>
    </location>
</feature>
<reference evidence="3 4" key="2">
    <citation type="journal article" date="2012" name="BMC Genomics">
        <title>The genome of Pelobacter carbinolicus reveals surprising metabolic capabilities and physiological features.</title>
        <authorList>
            <person name="Aklujkar M."/>
            <person name="Haveman S.A."/>
            <person name="Didonato R.Jr."/>
            <person name="Chertkov O."/>
            <person name="Han C.S."/>
            <person name="Land M.L."/>
            <person name="Brown P."/>
            <person name="Lovley D.R."/>
        </authorList>
    </citation>
    <scope>NUCLEOTIDE SEQUENCE [LARGE SCALE GENOMIC DNA]</scope>
    <source>
        <strain evidence="4">DSM 2380 / NBRC 103641 / GraBd1</strain>
    </source>
</reference>
<gene>
    <name evidence="3" type="primary">fliK</name>
    <name evidence="3" type="ordered locus">Pcar_1186</name>
</gene>
<dbReference type="AlphaFoldDB" id="Q3A5C2"/>
<organism evidence="3 4">
    <name type="scientific">Syntrophotalea carbinolica (strain DSM 2380 / NBRC 103641 / GraBd1)</name>
    <name type="common">Pelobacter carbinolicus</name>
    <dbReference type="NCBI Taxonomy" id="338963"/>
    <lineage>
        <taxon>Bacteria</taxon>
        <taxon>Pseudomonadati</taxon>
        <taxon>Thermodesulfobacteriota</taxon>
        <taxon>Desulfuromonadia</taxon>
        <taxon>Desulfuromonadales</taxon>
        <taxon>Syntrophotaleaceae</taxon>
        <taxon>Syntrophotalea</taxon>
    </lineage>
</organism>
<dbReference type="InterPro" id="IPR021136">
    <property type="entry name" value="Flagellar_hook_control-like_C"/>
</dbReference>
<feature type="compositionally biased region" description="Polar residues" evidence="1">
    <location>
        <begin position="198"/>
        <end position="234"/>
    </location>
</feature>
<dbReference type="Proteomes" id="UP000002534">
    <property type="component" value="Chromosome"/>
</dbReference>
<dbReference type="eggNOG" id="COG3144">
    <property type="taxonomic scope" value="Bacteria"/>
</dbReference>